<evidence type="ECO:0000313" key="2">
    <source>
        <dbReference type="EMBL" id="UOF89702.1"/>
    </source>
</evidence>
<keyword evidence="3" id="KW-1185">Reference proteome</keyword>
<feature type="transmembrane region" description="Helical" evidence="1">
    <location>
        <begin position="41"/>
        <end position="61"/>
    </location>
</feature>
<feature type="transmembrane region" description="Helical" evidence="1">
    <location>
        <begin position="117"/>
        <end position="135"/>
    </location>
</feature>
<protein>
    <recommendedName>
        <fullName evidence="4">Transporter</fullName>
    </recommendedName>
</protein>
<feature type="transmembrane region" description="Helical" evidence="1">
    <location>
        <begin position="323"/>
        <end position="343"/>
    </location>
</feature>
<evidence type="ECO:0000313" key="3">
    <source>
        <dbReference type="Proteomes" id="UP000830167"/>
    </source>
</evidence>
<feature type="transmembrane region" description="Helical" evidence="1">
    <location>
        <begin position="298"/>
        <end position="317"/>
    </location>
</feature>
<accession>A0ABY4CGR6</accession>
<keyword evidence="1" id="KW-0812">Transmembrane</keyword>
<sequence>MNRLSWKQSFQIGCTYIGTVIGAGFASGQEILQFFTIHGTYAYFGIFLATVLFAWGGIRLLRFGYELRAISYNQLTEYRFGKQLARILDSSMSIMLFGITVAMLAGVGALFQEQFHLSFHFGVLLTIGLTLFVLLKGMKGILSANSIIVPCMFLFTILIFILTLRQGIVSPSAIAEQENHWKWGLSSISYAAFNLGLAVSVLIPLGTQAGTIQTLKLGGLIGAVGLGVMMVIVHIALAAHMPGMIAFEVPMGYIAAKMNPWLQIGFSFVLWGEIFSSLIGNVYALSSQMKPGASMLQTLFLNICILTVAFFVAQIGFSKLVTILYPLFGYLSFFFILAILFPIRHRNE</sequence>
<feature type="transmembrane region" description="Helical" evidence="1">
    <location>
        <begin position="92"/>
        <end position="111"/>
    </location>
</feature>
<feature type="transmembrane region" description="Helical" evidence="1">
    <location>
        <begin position="217"/>
        <end position="241"/>
    </location>
</feature>
<evidence type="ECO:0000256" key="1">
    <source>
        <dbReference type="SAM" id="Phobius"/>
    </source>
</evidence>
<feature type="transmembrane region" description="Helical" evidence="1">
    <location>
        <begin position="12"/>
        <end position="35"/>
    </location>
</feature>
<keyword evidence="1" id="KW-0472">Membrane</keyword>
<name>A0ABY4CGR6_9BACL</name>
<dbReference type="PANTHER" id="PTHR37814">
    <property type="entry name" value="CONSERVED MEMBRANE PROTEIN"/>
    <property type="match status" value="1"/>
</dbReference>
<evidence type="ECO:0008006" key="4">
    <source>
        <dbReference type="Google" id="ProtNLM"/>
    </source>
</evidence>
<reference evidence="2" key="1">
    <citation type="submission" date="2021-12" db="EMBL/GenBank/DDBJ databases">
        <title>Alicyclobacillaceae gen. nov., sp. nov., isolated from chalcocite enrichment system.</title>
        <authorList>
            <person name="Jiang Z."/>
        </authorList>
    </citation>
    <scope>NUCLEOTIDE SEQUENCE</scope>
    <source>
        <strain evidence="2">MYW30-H2</strain>
    </source>
</reference>
<keyword evidence="1" id="KW-1133">Transmembrane helix</keyword>
<dbReference type="RefSeq" id="WP_347436392.1">
    <property type="nucleotide sequence ID" value="NZ_CP089291.1"/>
</dbReference>
<dbReference type="PANTHER" id="PTHR37814:SF1">
    <property type="entry name" value="MEMBRANE PROTEIN"/>
    <property type="match status" value="1"/>
</dbReference>
<organism evidence="2 3">
    <name type="scientific">Fodinisporobacter ferrooxydans</name>
    <dbReference type="NCBI Taxonomy" id="2901836"/>
    <lineage>
        <taxon>Bacteria</taxon>
        <taxon>Bacillati</taxon>
        <taxon>Bacillota</taxon>
        <taxon>Bacilli</taxon>
        <taxon>Bacillales</taxon>
        <taxon>Alicyclobacillaceae</taxon>
        <taxon>Fodinisporobacter</taxon>
    </lineage>
</organism>
<feature type="transmembrane region" description="Helical" evidence="1">
    <location>
        <begin position="147"/>
        <end position="168"/>
    </location>
</feature>
<feature type="transmembrane region" description="Helical" evidence="1">
    <location>
        <begin position="188"/>
        <end position="205"/>
    </location>
</feature>
<gene>
    <name evidence="2" type="ORF">LSG31_17730</name>
</gene>
<feature type="transmembrane region" description="Helical" evidence="1">
    <location>
        <begin position="261"/>
        <end position="286"/>
    </location>
</feature>
<dbReference type="InterPro" id="IPR038728">
    <property type="entry name" value="YkvI-like"/>
</dbReference>
<dbReference type="Proteomes" id="UP000830167">
    <property type="component" value="Chromosome"/>
</dbReference>
<proteinExistence type="predicted"/>
<dbReference type="EMBL" id="CP089291">
    <property type="protein sequence ID" value="UOF89702.1"/>
    <property type="molecule type" value="Genomic_DNA"/>
</dbReference>